<dbReference type="InterPro" id="IPR020843">
    <property type="entry name" value="ER"/>
</dbReference>
<dbReference type="Pfam" id="PF08240">
    <property type="entry name" value="ADH_N"/>
    <property type="match status" value="1"/>
</dbReference>
<proteinExistence type="inferred from homology"/>
<dbReference type="GO" id="GO:0016491">
    <property type="term" value="F:oxidoreductase activity"/>
    <property type="evidence" value="ECO:0007669"/>
    <property type="project" value="UniProtKB-KW"/>
</dbReference>
<evidence type="ECO:0000256" key="4">
    <source>
        <dbReference type="RuleBase" id="RU361277"/>
    </source>
</evidence>
<dbReference type="OrthoDB" id="9770238at2"/>
<dbReference type="InterPro" id="IPR013149">
    <property type="entry name" value="ADH-like_C"/>
</dbReference>
<keyword evidence="3" id="KW-0560">Oxidoreductase</keyword>
<keyword evidence="1 4" id="KW-0479">Metal-binding</keyword>
<dbReference type="RefSeq" id="WP_093048702.1">
    <property type="nucleotide sequence ID" value="NZ_FOGT01000004.1"/>
</dbReference>
<keyword evidence="2 4" id="KW-0862">Zinc</keyword>
<dbReference type="PANTHER" id="PTHR43401">
    <property type="entry name" value="L-THREONINE 3-DEHYDROGENASE"/>
    <property type="match status" value="1"/>
</dbReference>
<dbReference type="SUPFAM" id="SSF50129">
    <property type="entry name" value="GroES-like"/>
    <property type="match status" value="1"/>
</dbReference>
<keyword evidence="7" id="KW-1185">Reference proteome</keyword>
<dbReference type="EMBL" id="FOGT01000004">
    <property type="protein sequence ID" value="SER80809.1"/>
    <property type="molecule type" value="Genomic_DNA"/>
</dbReference>
<dbReference type="SUPFAM" id="SSF51735">
    <property type="entry name" value="NAD(P)-binding Rossmann-fold domains"/>
    <property type="match status" value="1"/>
</dbReference>
<reference evidence="7" key="1">
    <citation type="submission" date="2016-10" db="EMBL/GenBank/DDBJ databases">
        <authorList>
            <person name="Varghese N."/>
            <person name="Submissions S."/>
        </authorList>
    </citation>
    <scope>NUCLEOTIDE SEQUENCE [LARGE SCALE GENOMIC DNA]</scope>
    <source>
        <strain evidence="7">S9</strain>
    </source>
</reference>
<dbReference type="Gene3D" id="3.40.50.720">
    <property type="entry name" value="NAD(P)-binding Rossmann-like Domain"/>
    <property type="match status" value="1"/>
</dbReference>
<dbReference type="InterPro" id="IPR050129">
    <property type="entry name" value="Zn_alcohol_dh"/>
</dbReference>
<dbReference type="InterPro" id="IPR013154">
    <property type="entry name" value="ADH-like_N"/>
</dbReference>
<evidence type="ECO:0000256" key="1">
    <source>
        <dbReference type="ARBA" id="ARBA00022723"/>
    </source>
</evidence>
<evidence type="ECO:0000313" key="6">
    <source>
        <dbReference type="EMBL" id="SER80809.1"/>
    </source>
</evidence>
<dbReference type="Gene3D" id="3.90.180.10">
    <property type="entry name" value="Medium-chain alcohol dehydrogenases, catalytic domain"/>
    <property type="match status" value="1"/>
</dbReference>
<comment type="similarity">
    <text evidence="4">Belongs to the zinc-containing alcohol dehydrogenase family.</text>
</comment>
<organism evidence="6 7">
    <name type="scientific">Salipaludibacillus aurantiacus</name>
    <dbReference type="NCBI Taxonomy" id="1601833"/>
    <lineage>
        <taxon>Bacteria</taxon>
        <taxon>Bacillati</taxon>
        <taxon>Bacillota</taxon>
        <taxon>Bacilli</taxon>
        <taxon>Bacillales</taxon>
        <taxon>Bacillaceae</taxon>
    </lineage>
</organism>
<dbReference type="SMART" id="SM00829">
    <property type="entry name" value="PKS_ER"/>
    <property type="match status" value="1"/>
</dbReference>
<name>A0A1H9S9F9_9BACI</name>
<dbReference type="InterPro" id="IPR036291">
    <property type="entry name" value="NAD(P)-bd_dom_sf"/>
</dbReference>
<dbReference type="PANTHER" id="PTHR43401:SF2">
    <property type="entry name" value="L-THREONINE 3-DEHYDROGENASE"/>
    <property type="match status" value="1"/>
</dbReference>
<gene>
    <name evidence="6" type="ORF">SAMN05518684_10464</name>
</gene>
<dbReference type="InterPro" id="IPR011032">
    <property type="entry name" value="GroES-like_sf"/>
</dbReference>
<dbReference type="InterPro" id="IPR002328">
    <property type="entry name" value="ADH_Zn_CS"/>
</dbReference>
<evidence type="ECO:0000259" key="5">
    <source>
        <dbReference type="SMART" id="SM00829"/>
    </source>
</evidence>
<feature type="domain" description="Enoyl reductase (ER)" evidence="5">
    <location>
        <begin position="30"/>
        <end position="406"/>
    </location>
</feature>
<evidence type="ECO:0000313" key="7">
    <source>
        <dbReference type="Proteomes" id="UP000198571"/>
    </source>
</evidence>
<evidence type="ECO:0000256" key="2">
    <source>
        <dbReference type="ARBA" id="ARBA00022833"/>
    </source>
</evidence>
<sequence length="408" mass="44623">MKAVQFELNLPKYAFTKAAGKLKPSFYTHRSLSCLQMKDVEKPRLPDDDWVEVKVTYGGICGSDLNLISLKDSPATSPFISFPFTLGHEITGTISKTGDKATELAEGDRVVIDPILACEVRGISPKCSECEKGNYNLCEHMNKGSISPGLLTGTCKDTGGSWSQYVVAHKSQIIPIPDNVSDENGVLVEPFSCALHTVMQNRPKPSDHVFIIGAGVIGICAVAAIRALDIPCKITVLAKYQFQKELASSFGADEVVLHSRKKDYVSELAKSFNAQVLNPVFGQPIVNGGADIVFECVGNKHSLHDAIRFTKKGGTLALLGLASVVENLDMTMIWLNELKIHGSFCYGTEEYEGKPKRTLQIAVELLAQKKVDLTPLITHRFPLDNYQEALDVSSNKSKNHSMKVLLEP</sequence>
<dbReference type="PROSITE" id="PS00059">
    <property type="entry name" value="ADH_ZINC"/>
    <property type="match status" value="1"/>
</dbReference>
<comment type="cofactor">
    <cofactor evidence="4">
        <name>Zn(2+)</name>
        <dbReference type="ChEBI" id="CHEBI:29105"/>
    </cofactor>
</comment>
<dbReference type="Proteomes" id="UP000198571">
    <property type="component" value="Unassembled WGS sequence"/>
</dbReference>
<dbReference type="STRING" id="1601833.SAMN05518684_10464"/>
<protein>
    <submittedName>
        <fullName evidence="6">Threonine dehydrogenase</fullName>
    </submittedName>
</protein>
<dbReference type="Pfam" id="PF00107">
    <property type="entry name" value="ADH_zinc_N"/>
    <property type="match status" value="1"/>
</dbReference>
<dbReference type="GO" id="GO:0008270">
    <property type="term" value="F:zinc ion binding"/>
    <property type="evidence" value="ECO:0007669"/>
    <property type="project" value="InterPro"/>
</dbReference>
<dbReference type="AlphaFoldDB" id="A0A1H9S9F9"/>
<evidence type="ECO:0000256" key="3">
    <source>
        <dbReference type="ARBA" id="ARBA00023002"/>
    </source>
</evidence>
<accession>A0A1H9S9F9</accession>